<feature type="domain" description="N-acetyltransferase" evidence="1">
    <location>
        <begin position="2"/>
        <end position="162"/>
    </location>
</feature>
<accession>A0AAE3AK55</accession>
<dbReference type="EC" id="2.3.1.-" evidence="2"/>
<dbReference type="PROSITE" id="PS51186">
    <property type="entry name" value="GNAT"/>
    <property type="match status" value="1"/>
</dbReference>
<name>A0AAE3AK55_9FIRM</name>
<protein>
    <submittedName>
        <fullName evidence="2">GNAT family N-acetyltransferase</fullName>
        <ecNumber evidence="2">2.3.1.-</ecNumber>
    </submittedName>
</protein>
<keyword evidence="3" id="KW-1185">Reference proteome</keyword>
<keyword evidence="2" id="KW-0012">Acyltransferase</keyword>
<sequence length="194" mass="22616">MLHIKKLNLDEIREIYNAYMHEAFPPSELRPFASMEMLYNKNCYPCYGFYDETDSLCAYAYFSCTENGKYALLDYFAVKKDLRGTGIGSKTFPLLRTEMKDRDGLLLEVESVESAEAEEEVNIRRRRIAFYERCGCEMTKAKSLLYGVDFNILVLPIAQPVPEAKVVLHELENIYHVMFDDELYKRVCHPFIAE</sequence>
<evidence type="ECO:0000313" key="3">
    <source>
        <dbReference type="Proteomes" id="UP001199424"/>
    </source>
</evidence>
<gene>
    <name evidence="2" type="ORF">LKD31_01200</name>
</gene>
<keyword evidence="2" id="KW-0808">Transferase</keyword>
<dbReference type="Proteomes" id="UP001199424">
    <property type="component" value="Unassembled WGS sequence"/>
</dbReference>
<comment type="caution">
    <text evidence="2">The sequence shown here is derived from an EMBL/GenBank/DDBJ whole genome shotgun (WGS) entry which is preliminary data.</text>
</comment>
<dbReference type="EMBL" id="JAJEQC010000001">
    <property type="protein sequence ID" value="MCC2135636.1"/>
    <property type="molecule type" value="Genomic_DNA"/>
</dbReference>
<dbReference type="SUPFAM" id="SSF55729">
    <property type="entry name" value="Acyl-CoA N-acyltransferases (Nat)"/>
    <property type="match status" value="1"/>
</dbReference>
<evidence type="ECO:0000259" key="1">
    <source>
        <dbReference type="PROSITE" id="PS51186"/>
    </source>
</evidence>
<dbReference type="RefSeq" id="WP_308448268.1">
    <property type="nucleotide sequence ID" value="NZ_JAJEQC010000001.1"/>
</dbReference>
<dbReference type="Pfam" id="PF00583">
    <property type="entry name" value="Acetyltransf_1"/>
    <property type="match status" value="1"/>
</dbReference>
<dbReference type="InterPro" id="IPR016181">
    <property type="entry name" value="Acyl_CoA_acyltransferase"/>
</dbReference>
<proteinExistence type="predicted"/>
<dbReference type="GO" id="GO:0016747">
    <property type="term" value="F:acyltransferase activity, transferring groups other than amino-acyl groups"/>
    <property type="evidence" value="ECO:0007669"/>
    <property type="project" value="InterPro"/>
</dbReference>
<dbReference type="Gene3D" id="3.40.630.30">
    <property type="match status" value="1"/>
</dbReference>
<organism evidence="2 3">
    <name type="scientific">Hominenteromicrobium mulieris</name>
    <dbReference type="NCBI Taxonomy" id="2885357"/>
    <lineage>
        <taxon>Bacteria</taxon>
        <taxon>Bacillati</taxon>
        <taxon>Bacillota</taxon>
        <taxon>Clostridia</taxon>
        <taxon>Eubacteriales</taxon>
        <taxon>Oscillospiraceae</taxon>
        <taxon>Hominenteromicrobium</taxon>
    </lineage>
</organism>
<reference evidence="2" key="1">
    <citation type="submission" date="2021-10" db="EMBL/GenBank/DDBJ databases">
        <title>Anaerobic single-cell dispensing facilitates the cultivation of human gut bacteria.</title>
        <authorList>
            <person name="Afrizal A."/>
        </authorList>
    </citation>
    <scope>NUCLEOTIDE SEQUENCE</scope>
    <source>
        <strain evidence="2">CLA-AA-H250</strain>
    </source>
</reference>
<evidence type="ECO:0000313" key="2">
    <source>
        <dbReference type="EMBL" id="MCC2135636.1"/>
    </source>
</evidence>
<dbReference type="InterPro" id="IPR000182">
    <property type="entry name" value="GNAT_dom"/>
</dbReference>
<dbReference type="AlphaFoldDB" id="A0AAE3AK55"/>